<evidence type="ECO:0000313" key="3">
    <source>
        <dbReference type="EMBL" id="MBP5855828.1"/>
    </source>
</evidence>
<dbReference type="InterPro" id="IPR036366">
    <property type="entry name" value="PGBDSf"/>
</dbReference>
<gene>
    <name evidence="3" type="ORF">KAJ83_02325</name>
</gene>
<evidence type="ECO:0000259" key="2">
    <source>
        <dbReference type="Pfam" id="PF01471"/>
    </source>
</evidence>
<dbReference type="SUPFAM" id="SSF47090">
    <property type="entry name" value="PGBD-like"/>
    <property type="match status" value="1"/>
</dbReference>
<organism evidence="3 4">
    <name type="scientific">Marivibrio halodurans</name>
    <dbReference type="NCBI Taxonomy" id="2039722"/>
    <lineage>
        <taxon>Bacteria</taxon>
        <taxon>Pseudomonadati</taxon>
        <taxon>Pseudomonadota</taxon>
        <taxon>Alphaproteobacteria</taxon>
        <taxon>Rhodospirillales</taxon>
        <taxon>Rhodospirillaceae</taxon>
        <taxon>Marivibrio</taxon>
    </lineage>
</organism>
<comment type="caution">
    <text evidence="3">The sequence shown here is derived from an EMBL/GenBank/DDBJ whole genome shotgun (WGS) entry which is preliminary data.</text>
</comment>
<dbReference type="Proteomes" id="UP000672602">
    <property type="component" value="Unassembled WGS sequence"/>
</dbReference>
<dbReference type="InterPro" id="IPR011990">
    <property type="entry name" value="TPR-like_helical_dom_sf"/>
</dbReference>
<evidence type="ECO:0000313" key="4">
    <source>
        <dbReference type="Proteomes" id="UP000672602"/>
    </source>
</evidence>
<feature type="chain" id="PRO_5035325670" evidence="1">
    <location>
        <begin position="19"/>
        <end position="469"/>
    </location>
</feature>
<dbReference type="EMBL" id="JAGMWN010000001">
    <property type="protein sequence ID" value="MBP5855828.1"/>
    <property type="molecule type" value="Genomic_DNA"/>
</dbReference>
<evidence type="ECO:0000256" key="1">
    <source>
        <dbReference type="SAM" id="SignalP"/>
    </source>
</evidence>
<keyword evidence="4" id="KW-1185">Reference proteome</keyword>
<protein>
    <submittedName>
        <fullName evidence="3">Peptidoglycan-binding protein</fullName>
    </submittedName>
</protein>
<dbReference type="Gene3D" id="1.10.101.10">
    <property type="entry name" value="PGBD-like superfamily/PGBD"/>
    <property type="match status" value="1"/>
</dbReference>
<dbReference type="InterPro" id="IPR002477">
    <property type="entry name" value="Peptidoglycan-bd-like"/>
</dbReference>
<accession>A0A8J7SJU6</accession>
<name>A0A8J7SJU6_9PROT</name>
<feature type="signal peptide" evidence="1">
    <location>
        <begin position="1"/>
        <end position="18"/>
    </location>
</feature>
<reference evidence="3" key="1">
    <citation type="submission" date="2021-04" db="EMBL/GenBank/DDBJ databases">
        <authorList>
            <person name="Zhang D.-C."/>
        </authorList>
    </citation>
    <scope>NUCLEOTIDE SEQUENCE</scope>
    <source>
        <strain evidence="3">CGMCC 1.15697</strain>
    </source>
</reference>
<dbReference type="InterPro" id="IPR036365">
    <property type="entry name" value="PGBD-like_sf"/>
</dbReference>
<keyword evidence="1" id="KW-0732">Signal</keyword>
<dbReference type="Pfam" id="PF01471">
    <property type="entry name" value="PG_binding_1"/>
    <property type="match status" value="1"/>
</dbReference>
<dbReference type="AlphaFoldDB" id="A0A8J7SJU6"/>
<dbReference type="Gene3D" id="1.25.40.10">
    <property type="entry name" value="Tetratricopeptide repeat domain"/>
    <property type="match status" value="2"/>
</dbReference>
<sequence>MTLRRLLILLLFCPLVLAAAPGAEDDPGAPPTLRALRLNDAEITRLQRAMIELGLLTGPATGRYDRASDDALMRFRREAGLDPKAAIGEDTLKRLEQRAAAAILIDDLQEARRAEIAKAREALLSDPATRDLVVDVLSPADATRDPGPCLDAPTVRCLLHEAGESAKAVADAARRDWAFSEILAVEMRAGLDREALETMRRIADPRRILHALRDIAIDHARRGDFAAALAAADRIPDDKTRRAALDGIARVGLPPDHAPATLPEPGEKSNDLVKANIAPRHQAIDLIDLALARIRTGDIAGARALLEEGARMIDGLAQEHRRSFPRYRMALARLSLAARTESARDLDPVPTMIDEPHLRAQIYARLADLRRRLGLPGAPEAEEKAEAALAEVPSRLRRIWTAADIARTLHRAESDAASARYLNHARTEAAQYRTPWGRARALARLALAYLERADGSTAAPPTSGPHRPE</sequence>
<dbReference type="RefSeq" id="WP_210680399.1">
    <property type="nucleotide sequence ID" value="NZ_JAGMWN010000001.1"/>
</dbReference>
<proteinExistence type="predicted"/>
<feature type="domain" description="Peptidoglycan binding-like" evidence="2">
    <location>
        <begin position="40"/>
        <end position="95"/>
    </location>
</feature>